<reference evidence="2 3" key="1">
    <citation type="submission" date="2023-07" db="EMBL/GenBank/DDBJ databases">
        <title>Nocardioides sp. nov WY-20 isolated from soil.</title>
        <authorList>
            <person name="Liu B."/>
            <person name="Wan Y."/>
        </authorList>
    </citation>
    <scope>NUCLEOTIDE SEQUENCE [LARGE SCALE GENOMIC DNA]</scope>
    <source>
        <strain evidence="2 3">WY-20</strain>
    </source>
</reference>
<feature type="transmembrane region" description="Helical" evidence="1">
    <location>
        <begin position="37"/>
        <end position="54"/>
    </location>
</feature>
<dbReference type="RefSeq" id="WP_305028872.1">
    <property type="nucleotide sequence ID" value="NZ_JAUQTA010000002.1"/>
</dbReference>
<organism evidence="2 3">
    <name type="scientific">Nocardioides jiangxiensis</name>
    <dbReference type="NCBI Taxonomy" id="3064524"/>
    <lineage>
        <taxon>Bacteria</taxon>
        <taxon>Bacillati</taxon>
        <taxon>Actinomycetota</taxon>
        <taxon>Actinomycetes</taxon>
        <taxon>Propionibacteriales</taxon>
        <taxon>Nocardioidaceae</taxon>
        <taxon>Nocardioides</taxon>
    </lineage>
</organism>
<keyword evidence="1" id="KW-1133">Transmembrane helix</keyword>
<keyword evidence="1" id="KW-0812">Transmembrane</keyword>
<keyword evidence="3" id="KW-1185">Reference proteome</keyword>
<dbReference type="Pfam" id="PF11361">
    <property type="entry name" value="DUF3159"/>
    <property type="match status" value="1"/>
</dbReference>
<name>A0ABT9B7B7_9ACTN</name>
<dbReference type="InterPro" id="IPR016566">
    <property type="entry name" value="UCP010219"/>
</dbReference>
<evidence type="ECO:0000313" key="2">
    <source>
        <dbReference type="EMBL" id="MDO7869477.1"/>
    </source>
</evidence>
<accession>A0ABT9B7B7</accession>
<protein>
    <submittedName>
        <fullName evidence="2">DUF3159 domain-containing protein</fullName>
    </submittedName>
</protein>
<feature type="transmembrane region" description="Helical" evidence="1">
    <location>
        <begin position="60"/>
        <end position="78"/>
    </location>
</feature>
<feature type="transmembrane region" description="Helical" evidence="1">
    <location>
        <begin position="115"/>
        <end position="137"/>
    </location>
</feature>
<feature type="transmembrane region" description="Helical" evidence="1">
    <location>
        <begin position="170"/>
        <end position="192"/>
    </location>
</feature>
<feature type="transmembrane region" description="Helical" evidence="1">
    <location>
        <begin position="85"/>
        <end position="103"/>
    </location>
</feature>
<evidence type="ECO:0000256" key="1">
    <source>
        <dbReference type="SAM" id="Phobius"/>
    </source>
</evidence>
<proteinExistence type="predicted"/>
<dbReference type="Proteomes" id="UP001233314">
    <property type="component" value="Unassembled WGS sequence"/>
</dbReference>
<dbReference type="EMBL" id="JAUQTA010000002">
    <property type="protein sequence ID" value="MDO7869477.1"/>
    <property type="molecule type" value="Genomic_DNA"/>
</dbReference>
<feature type="transmembrane region" description="Helical" evidence="1">
    <location>
        <begin position="212"/>
        <end position="230"/>
    </location>
</feature>
<evidence type="ECO:0000313" key="3">
    <source>
        <dbReference type="Proteomes" id="UP001233314"/>
    </source>
</evidence>
<keyword evidence="1" id="KW-0472">Membrane</keyword>
<sequence>MNDIADLRGAGDHHATTETVEAVVRRQLGTALGGRRGMVEAAVPTILFTVVFLTTRELKVALAVSLGAAVVALLARVVQRQTVQFAVNALFGIGIGAAFAWRAARGGGSADEQALAYFVPGLIYNAGYAAALILSIITRWPLVGFMVGSVTGDPTGWRDDVSVRRLCSRLTWVLVAPCVLRVVVQAPVYLLASHGPLDSGVAVGVLGACKLVMGWPLQLASLAAMVWLLGRNRTPVAA</sequence>
<comment type="caution">
    <text evidence="2">The sequence shown here is derived from an EMBL/GenBank/DDBJ whole genome shotgun (WGS) entry which is preliminary data.</text>
</comment>
<gene>
    <name evidence="2" type="ORF">Q5722_13980</name>
</gene>